<accession>A0ABW0JKL1</accession>
<proteinExistence type="predicted"/>
<dbReference type="RefSeq" id="WP_377304155.1">
    <property type="nucleotide sequence ID" value="NZ_JBHSMK010000004.1"/>
</dbReference>
<dbReference type="EMBL" id="JBHSMK010000004">
    <property type="protein sequence ID" value="MFC5436604.1"/>
    <property type="molecule type" value="Genomic_DNA"/>
</dbReference>
<organism evidence="1 2">
    <name type="scientific">Rhodanobacter umsongensis</name>
    <dbReference type="NCBI Taxonomy" id="633153"/>
    <lineage>
        <taxon>Bacteria</taxon>
        <taxon>Pseudomonadati</taxon>
        <taxon>Pseudomonadota</taxon>
        <taxon>Gammaproteobacteria</taxon>
        <taxon>Lysobacterales</taxon>
        <taxon>Rhodanobacteraceae</taxon>
        <taxon>Rhodanobacter</taxon>
    </lineage>
</organism>
<keyword evidence="2" id="KW-1185">Reference proteome</keyword>
<sequence length="127" mass="13749">MSHLSQSIVDFIAQLLPLYTCQHADGHECALSLLDGTLILPVDESHAAEEEGWVAVFWQGDSHRRSEVIGTQLASLAVCRHVELVGAGLAATERAAHRAHLAERFYRRTGLPLQPQAAASAPWVSTG</sequence>
<gene>
    <name evidence="1" type="ORF">ACFPME_08545</name>
</gene>
<reference evidence="2" key="1">
    <citation type="journal article" date="2019" name="Int. J. Syst. Evol. Microbiol.">
        <title>The Global Catalogue of Microorganisms (GCM) 10K type strain sequencing project: providing services to taxonomists for standard genome sequencing and annotation.</title>
        <authorList>
            <consortium name="The Broad Institute Genomics Platform"/>
            <consortium name="The Broad Institute Genome Sequencing Center for Infectious Disease"/>
            <person name="Wu L."/>
            <person name="Ma J."/>
        </authorList>
    </citation>
    <scope>NUCLEOTIDE SEQUENCE [LARGE SCALE GENOMIC DNA]</scope>
    <source>
        <strain evidence="2">JCM 17130</strain>
    </source>
</reference>
<evidence type="ECO:0000313" key="1">
    <source>
        <dbReference type="EMBL" id="MFC5436604.1"/>
    </source>
</evidence>
<protein>
    <submittedName>
        <fullName evidence="1">Uncharacterized protein</fullName>
    </submittedName>
</protein>
<name>A0ABW0JKL1_9GAMM</name>
<comment type="caution">
    <text evidence="1">The sequence shown here is derived from an EMBL/GenBank/DDBJ whole genome shotgun (WGS) entry which is preliminary data.</text>
</comment>
<dbReference type="Proteomes" id="UP001596013">
    <property type="component" value="Unassembled WGS sequence"/>
</dbReference>
<evidence type="ECO:0000313" key="2">
    <source>
        <dbReference type="Proteomes" id="UP001596013"/>
    </source>
</evidence>